<organism evidence="2 3">
    <name type="scientific">Coilia grayii</name>
    <name type="common">Gray's grenadier anchovy</name>
    <dbReference type="NCBI Taxonomy" id="363190"/>
    <lineage>
        <taxon>Eukaryota</taxon>
        <taxon>Metazoa</taxon>
        <taxon>Chordata</taxon>
        <taxon>Craniata</taxon>
        <taxon>Vertebrata</taxon>
        <taxon>Euteleostomi</taxon>
        <taxon>Actinopterygii</taxon>
        <taxon>Neopterygii</taxon>
        <taxon>Teleostei</taxon>
        <taxon>Clupei</taxon>
        <taxon>Clupeiformes</taxon>
        <taxon>Clupeoidei</taxon>
        <taxon>Engraulidae</taxon>
        <taxon>Coilinae</taxon>
        <taxon>Coilia</taxon>
    </lineage>
</organism>
<dbReference type="InterPro" id="IPR046496">
    <property type="entry name" value="DUF6589"/>
</dbReference>
<feature type="domain" description="DUF6589" evidence="1">
    <location>
        <begin position="11"/>
        <end position="294"/>
    </location>
</feature>
<dbReference type="PANTHER" id="PTHR47018:SF3">
    <property type="entry name" value="MYCBP-ASSOCIATED PROTEIN"/>
    <property type="match status" value="1"/>
</dbReference>
<reference evidence="2 3" key="1">
    <citation type="submission" date="2024-09" db="EMBL/GenBank/DDBJ databases">
        <title>A chromosome-level genome assembly of Gray's grenadier anchovy, Coilia grayii.</title>
        <authorList>
            <person name="Fu Z."/>
        </authorList>
    </citation>
    <scope>NUCLEOTIDE SEQUENCE [LARGE SCALE GENOMIC DNA]</scope>
    <source>
        <strain evidence="2">G4</strain>
        <tissue evidence="2">Muscle</tissue>
    </source>
</reference>
<dbReference type="EMBL" id="JBHFQA010000004">
    <property type="protein sequence ID" value="KAL2099678.1"/>
    <property type="molecule type" value="Genomic_DNA"/>
</dbReference>
<dbReference type="Pfam" id="PF20231">
    <property type="entry name" value="DUF6589"/>
    <property type="match status" value="1"/>
</dbReference>
<protein>
    <recommendedName>
        <fullName evidence="1">DUF6589 domain-containing protein</fullName>
    </recommendedName>
</protein>
<evidence type="ECO:0000313" key="3">
    <source>
        <dbReference type="Proteomes" id="UP001591681"/>
    </source>
</evidence>
<dbReference type="PANTHER" id="PTHR47018">
    <property type="entry name" value="CXC DOMAIN-CONTAINING PROTEIN-RELATED"/>
    <property type="match status" value="1"/>
</dbReference>
<dbReference type="Proteomes" id="UP001591681">
    <property type="component" value="Unassembled WGS sequence"/>
</dbReference>
<comment type="caution">
    <text evidence="2">The sequence shown here is derived from an EMBL/GenBank/DDBJ whole genome shotgun (WGS) entry which is preliminary data.</text>
</comment>
<keyword evidence="3" id="KW-1185">Reference proteome</keyword>
<name>A0ABD1KLH0_9TELE</name>
<evidence type="ECO:0000313" key="2">
    <source>
        <dbReference type="EMBL" id="KAL2099678.1"/>
    </source>
</evidence>
<proteinExistence type="predicted"/>
<gene>
    <name evidence="2" type="ORF">ACEWY4_004072</name>
</gene>
<dbReference type="AlphaFoldDB" id="A0ABD1KLH0"/>
<evidence type="ECO:0000259" key="1">
    <source>
        <dbReference type="Pfam" id="PF20231"/>
    </source>
</evidence>
<sequence>MLQWHHQKECEDIVILLGGFHVQMNFSKVIGQHLADSGLRDIFEESGVFGKNTAENIMKGKGWNRVSRAHKLAFEALWRILWPTFLQWVDDNDCTIDNSCIQLADAISEHIRCEEIETAAGCYEELVRKVEKVQDLLAEFDKANKDKPTFTFWRQYMELVSILLAFTRALRSGDWKLYMSAFKSMMPWFAAYDHTHYTRWGAVFIADMEHLAQKAPQVYKGFLDGDFVAKETNHSFNNVPFDLCLEHINKTGKVAGGLVGITRNESARNRWSITYNERASLAQDTRSLFCLTHDGEDDEDTHKDCLPSRLRRDNVDVIQLVDQFQRYNVFGEETMHELVSLTTGDVASEEILKDLTNAAESGKQIVIELVKKRLSTMTIDFHSSLTKRNPKTFSHLYSEGNKLEKLRSKCVKPDRDIFRRIIVSMDRGKEVNIDELLQKELCAAPLSLATTDSFLTPTNKADLATILQAGAKETELCPSAVSSCIIIDGMALVRAIGKLPNASTFGDYADIFVQKVTGYLHGNITRVDLVFDQYKQNSIKGGTRAKRSTTRRKIRTIVRRDVKIPSDWNSFIKMDENKANLTQFLSNELERHVHHYGQEIVISGGFDHPEKVASAANTDVSQLQATHEEADTRILLHAVDATAKGYQRLIIQCRDTDVLVLLLVFAQRLSPEVWIKAGTAKKPRYIKVHEIKQPNDIINGLLAFHAITGCDTTSQFTRIGKKTAWKVFQQCPHLLQNFGEEEVPTPDTLCLAEQFVCKLYEPKSTSKSIHEVRCALFRKVKANVDTLPPTKDALSLHLMRAHYQTKIWKQSLVSHPQLPSPTSCGWHMKDGVLVPKLLTEEPLQARCFELVTCGCKESGSQCSTRQCRCRRSGMYCCGACGCACAPWCKNTQVTT</sequence>
<accession>A0ABD1KLH0</accession>